<gene>
    <name evidence="1" type="ORF">CYQ91_24590</name>
</gene>
<evidence type="ECO:0000313" key="1">
    <source>
        <dbReference type="EMBL" id="RPB31151.1"/>
    </source>
</evidence>
<name>A0AAX1XFK1_9VIBR</name>
<sequence>MEGQSRITNNLRVIQHAWHFWHALVFGVEVPCSGLVITCFTP</sequence>
<comment type="caution">
    <text evidence="1">The sequence shown here is derived from an EMBL/GenBank/DDBJ whole genome shotgun (WGS) entry which is preliminary data.</text>
</comment>
<reference evidence="1 2" key="1">
    <citation type="journal article" date="2018" name="AMB Express">
        <title>Occurrence and significance of pathogenicity and fitness islands in environmental vibrios.</title>
        <authorList>
            <person name="Klein S."/>
            <person name="Pipes S."/>
            <person name="Lovell C.R."/>
        </authorList>
    </citation>
    <scope>NUCLEOTIDE SEQUENCE [LARGE SCALE GENOMIC DNA]</scope>
    <source>
        <strain evidence="1 2">JBS-8-11-1</strain>
    </source>
</reference>
<dbReference type="Proteomes" id="UP000283878">
    <property type="component" value="Unassembled WGS sequence"/>
</dbReference>
<dbReference type="AlphaFoldDB" id="A0AAX1XFK1"/>
<organism evidence="1 2">
    <name type="scientific">Vibrio diabolicus</name>
    <dbReference type="NCBI Taxonomy" id="50719"/>
    <lineage>
        <taxon>Bacteria</taxon>
        <taxon>Pseudomonadati</taxon>
        <taxon>Pseudomonadota</taxon>
        <taxon>Gammaproteobacteria</taxon>
        <taxon>Vibrionales</taxon>
        <taxon>Vibrionaceae</taxon>
        <taxon>Vibrio</taxon>
        <taxon>Vibrio diabolicus subgroup</taxon>
    </lineage>
</organism>
<evidence type="ECO:0000313" key="2">
    <source>
        <dbReference type="Proteomes" id="UP000283878"/>
    </source>
</evidence>
<dbReference type="AntiFam" id="ANF00277">
    <property type="entry name" value="Spurious ORF (formerly Pfam entry PF11665)"/>
</dbReference>
<protein>
    <submittedName>
        <fullName evidence="1">DUF3265 domain-containing protein</fullName>
    </submittedName>
</protein>
<dbReference type="EMBL" id="PKPZ01000069">
    <property type="protein sequence ID" value="RPB31151.1"/>
    <property type="molecule type" value="Genomic_DNA"/>
</dbReference>
<accession>A0AAX1XFK1</accession>
<proteinExistence type="predicted"/>